<dbReference type="EMBL" id="CP003167">
    <property type="protein sequence ID" value="AGB03268.1"/>
    <property type="molecule type" value="Genomic_DNA"/>
</dbReference>
<dbReference type="InParanoid" id="L0HIY7"/>
<keyword evidence="3" id="KW-1185">Reference proteome</keyword>
<keyword evidence="1" id="KW-0812">Transmembrane</keyword>
<protein>
    <submittedName>
        <fullName evidence="2">Uncharacterized protein</fullName>
    </submittedName>
</protein>
<dbReference type="RefSeq" id="WP_015286231.1">
    <property type="nucleotide sequence ID" value="NC_019943.1"/>
</dbReference>
<sequence length="50" mass="5588">MAIHKKRPKTFEKNKKAGEKNSDYKLIIVLAGAVILAFLMIYVLILTSPA</sequence>
<dbReference type="KEGG" id="mfo:Metfor_2263"/>
<dbReference type="Proteomes" id="UP000010824">
    <property type="component" value="Chromosome"/>
</dbReference>
<keyword evidence="1" id="KW-0472">Membrane</keyword>
<reference evidence="3" key="1">
    <citation type="submission" date="2011-12" db="EMBL/GenBank/DDBJ databases">
        <title>Complete sequence of Methanoregula formicicum SMSP.</title>
        <authorList>
            <person name="Lucas S."/>
            <person name="Han J."/>
            <person name="Lapidus A."/>
            <person name="Cheng J.-F."/>
            <person name="Goodwin L."/>
            <person name="Pitluck S."/>
            <person name="Peters L."/>
            <person name="Ovchinnikova G."/>
            <person name="Teshima H."/>
            <person name="Detter J.C."/>
            <person name="Han C."/>
            <person name="Tapia R."/>
            <person name="Land M."/>
            <person name="Hauser L."/>
            <person name="Kyrpides N."/>
            <person name="Ivanova N."/>
            <person name="Pagani I."/>
            <person name="Imachi H."/>
            <person name="Tamaki H."/>
            <person name="Sekiguchi Y."/>
            <person name="Kamagata Y."/>
            <person name="Cadillo-Quiroz H."/>
            <person name="Zinder S."/>
            <person name="Liu W.-T."/>
            <person name="Woyke T."/>
        </authorList>
    </citation>
    <scope>NUCLEOTIDE SEQUENCE [LARGE SCALE GENOMIC DNA]</scope>
    <source>
        <strain evidence="3">DSM 22288 / NBRC 105244 / SMSP</strain>
    </source>
</reference>
<dbReference type="AlphaFoldDB" id="L0HIY7"/>
<keyword evidence="1" id="KW-1133">Transmembrane helix</keyword>
<evidence type="ECO:0000313" key="2">
    <source>
        <dbReference type="EMBL" id="AGB03268.1"/>
    </source>
</evidence>
<accession>L0HIY7</accession>
<dbReference type="HOGENOM" id="CLU_3113054_0_0_2"/>
<reference evidence="2 3" key="2">
    <citation type="journal article" date="2014" name="Genome Announc.">
        <title>Complete Genome Sequence of Methanoregula formicica SMSPT, a Mesophilic Hydrogenotrophic Methanogen Isolated from a Methanogenic Upflow Anaerobic Sludge Blanket Reactor.</title>
        <authorList>
            <person name="Yamamoto K."/>
            <person name="Tamaki H."/>
            <person name="Cadillo-Quiroz H."/>
            <person name="Imachi H."/>
            <person name="Kyrpides N."/>
            <person name="Woyke T."/>
            <person name="Goodwin L."/>
            <person name="Zinder S.H."/>
            <person name="Kamagata Y."/>
            <person name="Liu W.T."/>
        </authorList>
    </citation>
    <scope>NUCLEOTIDE SEQUENCE [LARGE SCALE GENOMIC DNA]</scope>
    <source>
        <strain evidence="3">DSM 22288 / NBRC 105244 / SMSP</strain>
    </source>
</reference>
<name>L0HIY7_METFS</name>
<evidence type="ECO:0000313" key="3">
    <source>
        <dbReference type="Proteomes" id="UP000010824"/>
    </source>
</evidence>
<gene>
    <name evidence="2" type="ordered locus">Metfor_2263</name>
</gene>
<feature type="transmembrane region" description="Helical" evidence="1">
    <location>
        <begin position="24"/>
        <end position="45"/>
    </location>
</feature>
<evidence type="ECO:0000256" key="1">
    <source>
        <dbReference type="SAM" id="Phobius"/>
    </source>
</evidence>
<dbReference type="GeneID" id="43503277"/>
<proteinExistence type="predicted"/>
<organism evidence="2 3">
    <name type="scientific">Methanoregula formicica (strain DSM 22288 / NBRC 105244 / SMSP)</name>
    <dbReference type="NCBI Taxonomy" id="593750"/>
    <lineage>
        <taxon>Archaea</taxon>
        <taxon>Methanobacteriati</taxon>
        <taxon>Methanobacteriota</taxon>
        <taxon>Stenosarchaea group</taxon>
        <taxon>Methanomicrobia</taxon>
        <taxon>Methanomicrobiales</taxon>
        <taxon>Methanoregulaceae</taxon>
        <taxon>Methanoregula</taxon>
    </lineage>
</organism>